<gene>
    <name evidence="5" type="ORF">ACFQB0_10180</name>
</gene>
<dbReference type="CDD" id="cd06442">
    <property type="entry name" value="DPM1_like"/>
    <property type="match status" value="1"/>
</dbReference>
<dbReference type="RefSeq" id="WP_386730941.1">
    <property type="nucleotide sequence ID" value="NZ_JBHSTP010000002.1"/>
</dbReference>
<dbReference type="InterPro" id="IPR039528">
    <property type="entry name" value="DPM1-like"/>
</dbReference>
<keyword evidence="2" id="KW-0328">Glycosyltransferase</keyword>
<dbReference type="SUPFAM" id="SSF53448">
    <property type="entry name" value="Nucleotide-diphospho-sugar transferases"/>
    <property type="match status" value="1"/>
</dbReference>
<keyword evidence="3" id="KW-0808">Transferase</keyword>
<dbReference type="Proteomes" id="UP001596306">
    <property type="component" value="Unassembled WGS sequence"/>
</dbReference>
<dbReference type="Gene3D" id="3.90.550.10">
    <property type="entry name" value="Spore Coat Polysaccharide Biosynthesis Protein SpsA, Chain A"/>
    <property type="match status" value="1"/>
</dbReference>
<accession>A0ABW1VHA4</accession>
<dbReference type="Pfam" id="PF00535">
    <property type="entry name" value="Glycos_transf_2"/>
    <property type="match status" value="1"/>
</dbReference>
<protein>
    <submittedName>
        <fullName evidence="5">Polyprenol monophosphomannose synthase</fullName>
    </submittedName>
</protein>
<proteinExistence type="inferred from homology"/>
<evidence type="ECO:0000313" key="5">
    <source>
        <dbReference type="EMBL" id="MFC6356475.1"/>
    </source>
</evidence>
<evidence type="ECO:0000256" key="1">
    <source>
        <dbReference type="ARBA" id="ARBA00006739"/>
    </source>
</evidence>
<comment type="similarity">
    <text evidence="1">Belongs to the glycosyltransferase 2 family.</text>
</comment>
<reference evidence="6" key="1">
    <citation type="journal article" date="2019" name="Int. J. Syst. Evol. Microbiol.">
        <title>The Global Catalogue of Microorganisms (GCM) 10K type strain sequencing project: providing services to taxonomists for standard genome sequencing and annotation.</title>
        <authorList>
            <consortium name="The Broad Institute Genomics Platform"/>
            <consortium name="The Broad Institute Genome Sequencing Center for Infectious Disease"/>
            <person name="Wu L."/>
            <person name="Ma J."/>
        </authorList>
    </citation>
    <scope>NUCLEOTIDE SEQUENCE [LARGE SCALE GENOMIC DNA]</scope>
    <source>
        <strain evidence="6">CCUG 43304</strain>
    </source>
</reference>
<dbReference type="PANTHER" id="PTHR43398">
    <property type="entry name" value="DOLICHOL-PHOSPHATE MANNOSYLTRANSFERASE SUBUNIT 1"/>
    <property type="match status" value="1"/>
</dbReference>
<evidence type="ECO:0000259" key="4">
    <source>
        <dbReference type="Pfam" id="PF00535"/>
    </source>
</evidence>
<dbReference type="PANTHER" id="PTHR43398:SF1">
    <property type="entry name" value="DOLICHOL-PHOSPHATE MANNOSYLTRANSFERASE SUBUNIT 1"/>
    <property type="match status" value="1"/>
</dbReference>
<dbReference type="EMBL" id="JBHSTP010000002">
    <property type="protein sequence ID" value="MFC6356475.1"/>
    <property type="molecule type" value="Genomic_DNA"/>
</dbReference>
<dbReference type="InterPro" id="IPR029044">
    <property type="entry name" value="Nucleotide-diphossugar_trans"/>
</dbReference>
<dbReference type="InterPro" id="IPR001173">
    <property type="entry name" value="Glyco_trans_2-like"/>
</dbReference>
<organism evidence="5 6">
    <name type="scientific">Luethyella okanaganae</name>
    <dbReference type="NCBI Taxonomy" id="69372"/>
    <lineage>
        <taxon>Bacteria</taxon>
        <taxon>Bacillati</taxon>
        <taxon>Actinomycetota</taxon>
        <taxon>Actinomycetes</taxon>
        <taxon>Micrococcales</taxon>
        <taxon>Microbacteriaceae</taxon>
        <taxon>Luethyella</taxon>
    </lineage>
</organism>
<evidence type="ECO:0000256" key="3">
    <source>
        <dbReference type="ARBA" id="ARBA00022679"/>
    </source>
</evidence>
<feature type="domain" description="Glycosyltransferase 2-like" evidence="4">
    <location>
        <begin position="6"/>
        <end position="170"/>
    </location>
</feature>
<sequence length="255" mass="27968">MSGTVVVIPTYNERENLAGIVGRVRAAVPDADVLVVDDNSPDGTGVIADELALADPRVQVMHRAGKEGLGAAYLAAFNRVLKAGYDRIAQMDADGSHRPEHLPELLAGLSDSEMVIGSRWVRGGQVLNWPKRREWLSRGGSRYARMWLGLEQRDVTGGFRAFRSDALRRIRLEEVESAGYCFQIDVLWHAHQAGLSIVEVPISFEDRRYGESKMSGRIVVEAMLRVTTWGLVPSQARTAIAADGVRSGGRSSVSR</sequence>
<name>A0ABW1VHA4_9MICO</name>
<comment type="caution">
    <text evidence="5">The sequence shown here is derived from an EMBL/GenBank/DDBJ whole genome shotgun (WGS) entry which is preliminary data.</text>
</comment>
<keyword evidence="6" id="KW-1185">Reference proteome</keyword>
<evidence type="ECO:0000256" key="2">
    <source>
        <dbReference type="ARBA" id="ARBA00022676"/>
    </source>
</evidence>
<evidence type="ECO:0000313" key="6">
    <source>
        <dbReference type="Proteomes" id="UP001596306"/>
    </source>
</evidence>